<dbReference type="GO" id="GO:0005657">
    <property type="term" value="C:replication fork"/>
    <property type="evidence" value="ECO:0007669"/>
    <property type="project" value="InterPro"/>
</dbReference>
<dbReference type="Proteomes" id="UP000637239">
    <property type="component" value="Chromosome 2"/>
</dbReference>
<dbReference type="EMBL" id="AP024417">
    <property type="protein sequence ID" value="BCR84588.1"/>
    <property type="molecule type" value="Genomic_DNA"/>
</dbReference>
<keyword evidence="2" id="KW-1185">Reference proteome</keyword>
<dbReference type="PANTHER" id="PTHR46644:SF2">
    <property type="entry name" value="DNA REPAIR PROTEIN XRCC2"/>
    <property type="match status" value="1"/>
</dbReference>
<proteinExistence type="predicted"/>
<evidence type="ECO:0000313" key="1">
    <source>
        <dbReference type="EMBL" id="BCR84588.1"/>
    </source>
</evidence>
<evidence type="ECO:0008006" key="3">
    <source>
        <dbReference type="Google" id="ProtNLM"/>
    </source>
</evidence>
<dbReference type="GO" id="GO:0000724">
    <property type="term" value="P:double-strand break repair via homologous recombination"/>
    <property type="evidence" value="ECO:0007669"/>
    <property type="project" value="InterPro"/>
</dbReference>
<accession>A0A7R7ZJQ0</accession>
<organism evidence="1 2">
    <name type="scientific">Aspergillus chevalieri</name>
    <name type="common">Eurotium chevalieri</name>
    <dbReference type="NCBI Taxonomy" id="182096"/>
    <lineage>
        <taxon>Eukaryota</taxon>
        <taxon>Fungi</taxon>
        <taxon>Dikarya</taxon>
        <taxon>Ascomycota</taxon>
        <taxon>Pezizomycotina</taxon>
        <taxon>Eurotiomycetes</taxon>
        <taxon>Eurotiomycetidae</taxon>
        <taxon>Eurotiales</taxon>
        <taxon>Aspergillaceae</taxon>
        <taxon>Aspergillus</taxon>
        <taxon>Aspergillus subgen. Aspergillus</taxon>
    </lineage>
</organism>
<dbReference type="AlphaFoldDB" id="A0A7R7ZJQ0"/>
<dbReference type="GeneID" id="66978947"/>
<dbReference type="GO" id="GO:0042148">
    <property type="term" value="P:DNA strand invasion"/>
    <property type="evidence" value="ECO:0007669"/>
    <property type="project" value="TreeGrafter"/>
</dbReference>
<protein>
    <recommendedName>
        <fullName evidence="3">DNA recombination and repair protein Rad51-like C-terminal domain-containing protein</fullName>
    </recommendedName>
</protein>
<dbReference type="CDD" id="cd19490">
    <property type="entry name" value="XRCC2"/>
    <property type="match status" value="1"/>
</dbReference>
<sequence>MAASFGEKLLGEVTEARLDEILHDLRNICPNETSNRLGVKALDDLLEIFMPAPAPAPQHPDENFNLQPEDRQAHRAVKARTDPVVEISSTSSVAGKSQLLYYLAAIAVLPSTIDNVQIDGRNAAAVFIDTDGRFDADRLLSVAQGILYQKLKQHMVEQLPDTESILYNSLQHVHVFRPTSSPSLLATLQSLESYLFDTARHLSANRPLHAIFIDSATVFFWQDKLRDQIARVEEIGRPHTEIEHDRRSKRSFYIGDMYAELVRELKRVRSLFGCAVVYTTTAWIGRAASASASASGEDLVAFRCSLPPPWGLFPTLRVVVRANGQGRFLGCVNGLGKEQWPRRVVEGLERQSRGTFVFSADKHGVLV</sequence>
<dbReference type="GO" id="GO:0000400">
    <property type="term" value="F:four-way junction DNA binding"/>
    <property type="evidence" value="ECO:0007669"/>
    <property type="project" value="TreeGrafter"/>
</dbReference>
<dbReference type="PANTHER" id="PTHR46644">
    <property type="entry name" value="DNA REPAIR PROTEIN XRCC2"/>
    <property type="match status" value="1"/>
</dbReference>
<name>A0A7R7ZJQ0_ASPCH</name>
<dbReference type="Gene3D" id="3.40.50.300">
    <property type="entry name" value="P-loop containing nucleotide triphosphate hydrolases"/>
    <property type="match status" value="1"/>
</dbReference>
<reference evidence="1" key="2">
    <citation type="submission" date="2021-02" db="EMBL/GenBank/DDBJ databases">
        <title>Aspergillus chevalieri M1 genome sequence.</title>
        <authorList>
            <person name="Kadooka C."/>
            <person name="Mori K."/>
            <person name="Futagami T."/>
        </authorList>
    </citation>
    <scope>NUCLEOTIDE SEQUENCE</scope>
    <source>
        <strain evidence="1">M1</strain>
    </source>
</reference>
<reference evidence="1" key="1">
    <citation type="submission" date="2021-01" db="EMBL/GenBank/DDBJ databases">
        <authorList>
            <consortium name="Aspergillus chevalieri M1 genome sequencing consortium"/>
            <person name="Kazuki M."/>
            <person name="Futagami T."/>
        </authorList>
    </citation>
    <scope>NUCLEOTIDE SEQUENCE</scope>
    <source>
        <strain evidence="1">M1</strain>
    </source>
</reference>
<dbReference type="SUPFAM" id="SSF52540">
    <property type="entry name" value="P-loop containing nucleoside triphosphate hydrolases"/>
    <property type="match status" value="1"/>
</dbReference>
<evidence type="ECO:0000313" key="2">
    <source>
        <dbReference type="Proteomes" id="UP000637239"/>
    </source>
</evidence>
<dbReference type="InterPro" id="IPR027417">
    <property type="entry name" value="P-loop_NTPase"/>
</dbReference>
<gene>
    <name evidence="1" type="ORF">ACHE_20046A</name>
</gene>
<dbReference type="InterPro" id="IPR030547">
    <property type="entry name" value="XRCC2"/>
</dbReference>
<dbReference type="GO" id="GO:0005815">
    <property type="term" value="C:microtubule organizing center"/>
    <property type="evidence" value="ECO:0007669"/>
    <property type="project" value="TreeGrafter"/>
</dbReference>
<dbReference type="KEGG" id="ache:ACHE_20046A"/>
<dbReference type="GO" id="GO:0033063">
    <property type="term" value="C:Rad51B-Rad51C-Rad51D-XRCC2 complex"/>
    <property type="evidence" value="ECO:0007669"/>
    <property type="project" value="InterPro"/>
</dbReference>
<dbReference type="RefSeq" id="XP_043133110.1">
    <property type="nucleotide sequence ID" value="XM_043284305.1"/>
</dbReference>